<feature type="chain" id="PRO_5023110656" evidence="2">
    <location>
        <begin position="23"/>
        <end position="135"/>
    </location>
</feature>
<evidence type="ECO:0000313" key="3">
    <source>
        <dbReference type="EMBL" id="TXG70483.1"/>
    </source>
</evidence>
<evidence type="ECO:0000256" key="1">
    <source>
        <dbReference type="SAM" id="Phobius"/>
    </source>
</evidence>
<name>A0A5C7IMB4_9ROSI</name>
<dbReference type="PANTHER" id="PTHR34672:SF2">
    <property type="entry name" value="ARABINOGALACTAN PROTEIN 23"/>
    <property type="match status" value="1"/>
</dbReference>
<organism evidence="3 4">
    <name type="scientific">Acer yangbiense</name>
    <dbReference type="NCBI Taxonomy" id="1000413"/>
    <lineage>
        <taxon>Eukaryota</taxon>
        <taxon>Viridiplantae</taxon>
        <taxon>Streptophyta</taxon>
        <taxon>Embryophyta</taxon>
        <taxon>Tracheophyta</taxon>
        <taxon>Spermatophyta</taxon>
        <taxon>Magnoliopsida</taxon>
        <taxon>eudicotyledons</taxon>
        <taxon>Gunneridae</taxon>
        <taxon>Pentapetalae</taxon>
        <taxon>rosids</taxon>
        <taxon>malvids</taxon>
        <taxon>Sapindales</taxon>
        <taxon>Sapindaceae</taxon>
        <taxon>Hippocastanoideae</taxon>
        <taxon>Acereae</taxon>
        <taxon>Acer</taxon>
    </lineage>
</organism>
<keyword evidence="2" id="KW-0732">Signal</keyword>
<protein>
    <submittedName>
        <fullName evidence="3">Uncharacterized protein</fullName>
    </submittedName>
</protein>
<gene>
    <name evidence="3" type="ORF">EZV62_005418</name>
</gene>
<reference evidence="4" key="1">
    <citation type="journal article" date="2019" name="Gigascience">
        <title>De novo genome assembly of the endangered Acer yangbiense, a plant species with extremely small populations endemic to Yunnan Province, China.</title>
        <authorList>
            <person name="Yang J."/>
            <person name="Wariss H.M."/>
            <person name="Tao L."/>
            <person name="Zhang R."/>
            <person name="Yun Q."/>
            <person name="Hollingsworth P."/>
            <person name="Dao Z."/>
            <person name="Luo G."/>
            <person name="Guo H."/>
            <person name="Ma Y."/>
            <person name="Sun W."/>
        </authorList>
    </citation>
    <scope>NUCLEOTIDE SEQUENCE [LARGE SCALE GENOMIC DNA]</scope>
    <source>
        <strain evidence="4">cv. Malutang</strain>
    </source>
</reference>
<dbReference type="Proteomes" id="UP000323000">
    <property type="component" value="Chromosome 2"/>
</dbReference>
<feature type="signal peptide" evidence="2">
    <location>
        <begin position="1"/>
        <end position="22"/>
    </location>
</feature>
<dbReference type="InterPro" id="IPR044702">
    <property type="entry name" value="AGP23/40"/>
</dbReference>
<dbReference type="AlphaFoldDB" id="A0A5C7IMB4"/>
<evidence type="ECO:0000256" key="2">
    <source>
        <dbReference type="SAM" id="SignalP"/>
    </source>
</evidence>
<evidence type="ECO:0000313" key="4">
    <source>
        <dbReference type="Proteomes" id="UP000323000"/>
    </source>
</evidence>
<dbReference type="PANTHER" id="PTHR34672">
    <property type="entry name" value="POLLEN-SPECIFIC ARABINOGALACTA PROTEIN BAN102"/>
    <property type="match status" value="1"/>
</dbReference>
<keyword evidence="1" id="KW-0472">Membrane</keyword>
<dbReference type="EMBL" id="VAHF01000002">
    <property type="protein sequence ID" value="TXG70483.1"/>
    <property type="molecule type" value="Genomic_DNA"/>
</dbReference>
<feature type="transmembrane region" description="Helical" evidence="1">
    <location>
        <begin position="38"/>
        <end position="65"/>
    </location>
</feature>
<dbReference type="OrthoDB" id="10625382at2759"/>
<comment type="caution">
    <text evidence="3">The sequence shown here is derived from an EMBL/GenBank/DDBJ whole genome shotgun (WGS) entry which is preliminary data.</text>
</comment>
<accession>A0A5C7IMB4</accession>
<keyword evidence="1" id="KW-1133">Transmembrane helix</keyword>
<keyword evidence="1" id="KW-0812">Transmembrane</keyword>
<sequence>MEMKKISCAVLIAAASMSAAMAAETFNSAAPAPGPNTAASGAAAALPIFGSLVGASLVSFFAYYLQWENPSNLIIIHHTQLSQLGQKLTSKPVVDSIVHAVPDGLTKSGSHCWPSFADSDNSTLTPDSFTEMAAT</sequence>
<keyword evidence="4" id="KW-1185">Reference proteome</keyword>
<proteinExistence type="predicted"/>